<evidence type="ECO:0000256" key="1">
    <source>
        <dbReference type="ARBA" id="ARBA00093462"/>
    </source>
</evidence>
<dbReference type="EMBL" id="JACRSR010000004">
    <property type="protein sequence ID" value="MBC8532107.1"/>
    <property type="molecule type" value="Genomic_DNA"/>
</dbReference>
<sequence>MSAICSFSKENHMLDITPVENLFIEEFMLQAPGEYVKVYLYGLKMCYYGGGHSDLAAMARALRMEPQAVRDAFYYWQQQGVVLIVLDDPFTVQYCNVKGVMFQDRAPEPEIFSRYRSYTQSLQALFGSRLLVPQDLQTAIGWLEDYKLPQEVALLAVKYSIDTAKNGQDVSIKYIDKVCLGWAKDGINTAEAAWNYLEQQALLRSDISRILKHLGLYRLPTKDEEKLYQKWMAWGFTAEAVLAACAESTKSRNPSFGYLDRILADYRDEGLISAEAIQNSEGHRAYDEAKRLLLELGSTRTDPTRRQLEHFKSWQAGKADPQVLVLAARECNRQGRHRFEDMESLLAEWSEAGLVRPEEIERHLTVRIEDEAGVAEVLKALGLVRRPTQNDRNRFNLWKKEWGFSQEMLALAAEYAQGAKNPWPFMSKILQGWREHNITSVEAARQEHDSHEQLSIRSPRPQDFISREDGDDSKLDELYTKL</sequence>
<dbReference type="NCBIfam" id="TIGR01446">
    <property type="entry name" value="DnaD_dom"/>
    <property type="match status" value="1"/>
</dbReference>
<evidence type="ECO:0000313" key="5">
    <source>
        <dbReference type="Proteomes" id="UP000623172"/>
    </source>
</evidence>
<dbReference type="AlphaFoldDB" id="A0A926D688"/>
<feature type="domain" description="DnaB/C C-terminal" evidence="3">
    <location>
        <begin position="385"/>
        <end position="447"/>
    </location>
</feature>
<dbReference type="SUPFAM" id="SSF158499">
    <property type="entry name" value="DnaD domain-like"/>
    <property type="match status" value="3"/>
</dbReference>
<evidence type="ECO:0000313" key="4">
    <source>
        <dbReference type="EMBL" id="MBC8532107.1"/>
    </source>
</evidence>
<proteinExistence type="inferred from homology"/>
<comment type="caution">
    <text evidence="4">The sequence shown here is derived from an EMBL/GenBank/DDBJ whole genome shotgun (WGS) entry which is preliminary data.</text>
</comment>
<dbReference type="Pfam" id="PF07261">
    <property type="entry name" value="DnaB_2"/>
    <property type="match status" value="3"/>
</dbReference>
<name>A0A926D688_9FIRM</name>
<comment type="similarity">
    <text evidence="1">Belongs to the DnaB/DnaD family.</text>
</comment>
<keyword evidence="5" id="KW-1185">Reference proteome</keyword>
<organism evidence="4 5">
    <name type="scientific">Gehongia tenuis</name>
    <dbReference type="NCBI Taxonomy" id="2763655"/>
    <lineage>
        <taxon>Bacteria</taxon>
        <taxon>Bacillati</taxon>
        <taxon>Bacillota</taxon>
        <taxon>Clostridia</taxon>
        <taxon>Christensenellales</taxon>
        <taxon>Christensenellaceae</taxon>
        <taxon>Gehongia</taxon>
    </lineage>
</organism>
<dbReference type="InterPro" id="IPR006343">
    <property type="entry name" value="DnaB/C_C"/>
</dbReference>
<dbReference type="Proteomes" id="UP000623172">
    <property type="component" value="Unassembled WGS sequence"/>
</dbReference>
<feature type="region of interest" description="Disordered" evidence="2">
    <location>
        <begin position="445"/>
        <end position="477"/>
    </location>
</feature>
<evidence type="ECO:0000256" key="2">
    <source>
        <dbReference type="SAM" id="MobiDB-lite"/>
    </source>
</evidence>
<feature type="compositionally biased region" description="Basic and acidic residues" evidence="2">
    <location>
        <begin position="445"/>
        <end position="454"/>
    </location>
</feature>
<reference evidence="4" key="1">
    <citation type="submission" date="2020-08" db="EMBL/GenBank/DDBJ databases">
        <title>Genome public.</title>
        <authorList>
            <person name="Liu C."/>
            <person name="Sun Q."/>
        </authorList>
    </citation>
    <scope>NUCLEOTIDE SEQUENCE</scope>
    <source>
        <strain evidence="4">NSJ-53</strain>
    </source>
</reference>
<protein>
    <submittedName>
        <fullName evidence="4">DnaD domain protein</fullName>
    </submittedName>
</protein>
<feature type="domain" description="DnaB/C C-terminal" evidence="3">
    <location>
        <begin position="129"/>
        <end position="195"/>
    </location>
</feature>
<feature type="domain" description="DnaB/C C-terminal" evidence="3">
    <location>
        <begin position="218"/>
        <end position="279"/>
    </location>
</feature>
<dbReference type="InterPro" id="IPR034829">
    <property type="entry name" value="DnaD-like_sf"/>
</dbReference>
<accession>A0A926D688</accession>
<evidence type="ECO:0000259" key="3">
    <source>
        <dbReference type="Pfam" id="PF07261"/>
    </source>
</evidence>
<gene>
    <name evidence="4" type="ORF">H8696_09630</name>
</gene>
<feature type="compositionally biased region" description="Basic and acidic residues" evidence="2">
    <location>
        <begin position="465"/>
        <end position="477"/>
    </location>
</feature>
<dbReference type="Gene3D" id="1.10.10.630">
    <property type="entry name" value="DnaD domain-like"/>
    <property type="match status" value="3"/>
</dbReference>
<dbReference type="RefSeq" id="WP_249317205.1">
    <property type="nucleotide sequence ID" value="NZ_JACRSR010000004.1"/>
</dbReference>